<dbReference type="InterPro" id="IPR006119">
    <property type="entry name" value="Resolv_N"/>
</dbReference>
<gene>
    <name evidence="2" type="ORF">FJR45_11950</name>
</gene>
<name>A0A7M1B4P8_9BACT</name>
<dbReference type="GO" id="GO:0000150">
    <property type="term" value="F:DNA strand exchange activity"/>
    <property type="evidence" value="ECO:0007669"/>
    <property type="project" value="InterPro"/>
</dbReference>
<dbReference type="Gene3D" id="3.40.50.1390">
    <property type="entry name" value="Resolvase, N-terminal catalytic domain"/>
    <property type="match status" value="1"/>
</dbReference>
<dbReference type="SUPFAM" id="SSF53041">
    <property type="entry name" value="Resolvase-like"/>
    <property type="match status" value="1"/>
</dbReference>
<dbReference type="RefSeq" id="WP_193150742.1">
    <property type="nucleotide sequence ID" value="NZ_CP041235.1"/>
</dbReference>
<dbReference type="Pfam" id="PF00239">
    <property type="entry name" value="Resolvase"/>
    <property type="match status" value="1"/>
</dbReference>
<keyword evidence="3" id="KW-1185">Reference proteome</keyword>
<sequence length="211" mass="24285">MTIAYIRPDKNFLAAHEQLQHINAYALSKQITINEEFVDQTSQNKRLDKRTNVTSYFQSKKEAILLIYDVWVLSTNMEDLIQMVSCLMKNNYKVHFIKHSVIMSKESSAMLILGLMDQLRQKIQADAKRMIGRPKGSRSSSKFDKYINEILQYLKEGKSVSSMARLLNVSRSSLKDYIESRELKQVAFGSLVPEAKENAEEQVINTIICPE</sequence>
<dbReference type="AlphaFoldDB" id="A0A7M1B4P8"/>
<evidence type="ECO:0000313" key="2">
    <source>
        <dbReference type="EMBL" id="QOP44615.1"/>
    </source>
</evidence>
<evidence type="ECO:0000259" key="1">
    <source>
        <dbReference type="Pfam" id="PF00239"/>
    </source>
</evidence>
<organism evidence="2 3">
    <name type="scientific">Sulfurimonas sediminis</name>
    <dbReference type="NCBI Taxonomy" id="2590020"/>
    <lineage>
        <taxon>Bacteria</taxon>
        <taxon>Pseudomonadati</taxon>
        <taxon>Campylobacterota</taxon>
        <taxon>Epsilonproteobacteria</taxon>
        <taxon>Campylobacterales</taxon>
        <taxon>Sulfurimonadaceae</taxon>
        <taxon>Sulfurimonas</taxon>
    </lineage>
</organism>
<evidence type="ECO:0000313" key="3">
    <source>
        <dbReference type="Proteomes" id="UP000593719"/>
    </source>
</evidence>
<dbReference type="InterPro" id="IPR036162">
    <property type="entry name" value="Resolvase-like_N_sf"/>
</dbReference>
<proteinExistence type="predicted"/>
<dbReference type="Proteomes" id="UP000593719">
    <property type="component" value="Chromosome"/>
</dbReference>
<dbReference type="EMBL" id="CP041235">
    <property type="protein sequence ID" value="QOP44615.1"/>
    <property type="molecule type" value="Genomic_DNA"/>
</dbReference>
<reference evidence="2 3" key="1">
    <citation type="submission" date="2019-06" db="EMBL/GenBank/DDBJ databases">
        <title>Sulfurimonas gotlandica sp. nov., a chemoautotrophic and psychrotolerant epsilonproteobacterium isolated from a pelagic redoxcline, and an emended description of the genus Sulfurimonas.</title>
        <authorList>
            <person name="Wang S."/>
            <person name="Jiang L."/>
            <person name="Shao Z."/>
        </authorList>
    </citation>
    <scope>NUCLEOTIDE SEQUENCE [LARGE SCALE GENOMIC DNA]</scope>
    <source>
        <strain evidence="2 3">S2-6</strain>
    </source>
</reference>
<feature type="domain" description="Resolvase/invertase-type recombinase catalytic" evidence="1">
    <location>
        <begin position="15"/>
        <end position="120"/>
    </location>
</feature>
<protein>
    <recommendedName>
        <fullName evidence="1">Resolvase/invertase-type recombinase catalytic domain-containing protein</fullName>
    </recommendedName>
</protein>
<accession>A0A7M1B4P8</accession>
<dbReference type="GO" id="GO:0003677">
    <property type="term" value="F:DNA binding"/>
    <property type="evidence" value="ECO:0007669"/>
    <property type="project" value="InterPro"/>
</dbReference>
<dbReference type="KEGG" id="ssei:FJR45_11950"/>